<gene>
    <name evidence="6" type="ordered locus">Sulba_0500</name>
</gene>
<evidence type="ECO:0000256" key="1">
    <source>
        <dbReference type="ARBA" id="ARBA00022485"/>
    </source>
</evidence>
<reference evidence="6 7" key="1">
    <citation type="submission" date="2012-06" db="EMBL/GenBank/DDBJ databases">
        <title>Complete sequence of Sulfurospirillum barnesii SES-3.</title>
        <authorList>
            <consortium name="US DOE Joint Genome Institute"/>
            <person name="Lucas S."/>
            <person name="Han J."/>
            <person name="Lapidus A."/>
            <person name="Cheng J.-F."/>
            <person name="Goodwin L."/>
            <person name="Pitluck S."/>
            <person name="Peters L."/>
            <person name="Ovchinnikova G."/>
            <person name="Lu M."/>
            <person name="Detter J.C."/>
            <person name="Han C."/>
            <person name="Tapia R."/>
            <person name="Land M."/>
            <person name="Hauser L."/>
            <person name="Kyrpides N."/>
            <person name="Ivanova N."/>
            <person name="Pagani I."/>
            <person name="Stolz J."/>
            <person name="Arkin A."/>
            <person name="Dehal P."/>
            <person name="Oremland R."/>
            <person name="Saltikov C."/>
            <person name="Basu P."/>
            <person name="Hollibaugh J."/>
            <person name="Newman D."/>
            <person name="Stolyar S."/>
            <person name="Hazen T."/>
            <person name="Woyke T."/>
        </authorList>
    </citation>
    <scope>NUCLEOTIDE SEQUENCE [LARGE SCALE GENOMIC DNA]</scope>
    <source>
        <strain evidence="7">ATCC 700032 / DSM 10660 / SES-3</strain>
    </source>
</reference>
<dbReference type="InterPro" id="IPR017896">
    <property type="entry name" value="4Fe4S_Fe-S-bd"/>
</dbReference>
<accession>I3XV44</accession>
<evidence type="ECO:0000256" key="3">
    <source>
        <dbReference type="ARBA" id="ARBA00023004"/>
    </source>
</evidence>
<dbReference type="Gene3D" id="3.30.70.20">
    <property type="match status" value="2"/>
</dbReference>
<dbReference type="PANTHER" id="PTHR24960:SF79">
    <property type="entry name" value="PHOTOSYSTEM I IRON-SULFUR CENTER"/>
    <property type="match status" value="1"/>
</dbReference>
<sequence length="424" mass="47512">MSHHTLKSGYKALVERLNRFPQGAPPSQTLYHILELLFSPKEAELVALLPIVPFGVDEAAKRWKMSRLEAQNILDELSSRAILLDIDKHGESIYVLPPPMAGFFEFSLMRVGGKIDQKILSELFHQYLNVEEDFIKDLFANGQTQLGRAFVNEQALSEENVLHVLDFERASHIIESSQYMGVGTCYCRHKKMHLGEACDAPLEICMTFGASAQSLTKYNYARRIDKIEGMELLYQAQEHNLVQFGENVQKGVNFICNCCGCCCEALIAARKFAFLNPVHTTNFLPVIDEEQCTGCGKCVEVCGVEAMSITSANNPHKPKQKKATLNSDRCLGCGVCVNVCKTKALSLKQLGKRILTPINGAHRAVMMAIERGKLQNFIFDNQALWSHRVMATILGVILKLPPLQQIMASEQIKSRYLGKLLEKY</sequence>
<dbReference type="OrthoDB" id="5422255at2"/>
<keyword evidence="4" id="KW-0411">Iron-sulfur</keyword>
<dbReference type="CDD" id="cd10549">
    <property type="entry name" value="MtMvhB_like"/>
    <property type="match status" value="1"/>
</dbReference>
<dbReference type="InterPro" id="IPR017900">
    <property type="entry name" value="4Fe4S_Fe_S_CS"/>
</dbReference>
<dbReference type="GO" id="GO:0051539">
    <property type="term" value="F:4 iron, 4 sulfur cluster binding"/>
    <property type="evidence" value="ECO:0007669"/>
    <property type="project" value="UniProtKB-KW"/>
</dbReference>
<dbReference type="Pfam" id="PF12838">
    <property type="entry name" value="Fer4_7"/>
    <property type="match status" value="1"/>
</dbReference>
<evidence type="ECO:0000256" key="2">
    <source>
        <dbReference type="ARBA" id="ARBA00022723"/>
    </source>
</evidence>
<evidence type="ECO:0000313" key="7">
    <source>
        <dbReference type="Proteomes" id="UP000006176"/>
    </source>
</evidence>
<feature type="domain" description="4Fe-4S ferredoxin-type" evidence="5">
    <location>
        <begin position="321"/>
        <end position="350"/>
    </location>
</feature>
<dbReference type="KEGG" id="sba:Sulba_0500"/>
<evidence type="ECO:0000313" key="6">
    <source>
        <dbReference type="EMBL" id="AFL67818.1"/>
    </source>
</evidence>
<feature type="domain" description="4Fe-4S ferredoxin-type" evidence="5">
    <location>
        <begin position="283"/>
        <end position="312"/>
    </location>
</feature>
<dbReference type="eggNOG" id="COG1145">
    <property type="taxonomic scope" value="Bacteria"/>
</dbReference>
<dbReference type="EMBL" id="CP003333">
    <property type="protein sequence ID" value="AFL67818.1"/>
    <property type="molecule type" value="Genomic_DNA"/>
</dbReference>
<name>I3XV44_SULBS</name>
<keyword evidence="2" id="KW-0479">Metal-binding</keyword>
<evidence type="ECO:0000256" key="4">
    <source>
        <dbReference type="ARBA" id="ARBA00023014"/>
    </source>
</evidence>
<dbReference type="PATRIC" id="fig|760154.4.peg.498"/>
<dbReference type="GO" id="GO:0046872">
    <property type="term" value="F:metal ion binding"/>
    <property type="evidence" value="ECO:0007669"/>
    <property type="project" value="UniProtKB-KW"/>
</dbReference>
<keyword evidence="1" id="KW-0004">4Fe-4S</keyword>
<organism evidence="6 7">
    <name type="scientific">Sulfurospirillum barnesii (strain ATCC 700032 / DSM 10660 / SES-3)</name>
    <dbReference type="NCBI Taxonomy" id="760154"/>
    <lineage>
        <taxon>Bacteria</taxon>
        <taxon>Pseudomonadati</taxon>
        <taxon>Campylobacterota</taxon>
        <taxon>Epsilonproteobacteria</taxon>
        <taxon>Campylobacterales</taxon>
        <taxon>Sulfurospirillaceae</taxon>
        <taxon>Sulfurospirillum</taxon>
    </lineage>
</organism>
<dbReference type="PROSITE" id="PS00198">
    <property type="entry name" value="4FE4S_FER_1"/>
    <property type="match status" value="1"/>
</dbReference>
<keyword evidence="7" id="KW-1185">Reference proteome</keyword>
<dbReference type="Proteomes" id="UP000006176">
    <property type="component" value="Chromosome"/>
</dbReference>
<dbReference type="RefSeq" id="WP_014768698.1">
    <property type="nucleotide sequence ID" value="NC_018002.1"/>
</dbReference>
<dbReference type="STRING" id="760154.Sulba_0500"/>
<dbReference type="HOGENOM" id="CLU_043380_1_0_7"/>
<proteinExistence type="predicted"/>
<dbReference type="PANTHER" id="PTHR24960">
    <property type="entry name" value="PHOTOSYSTEM I IRON-SULFUR CENTER-RELATED"/>
    <property type="match status" value="1"/>
</dbReference>
<dbReference type="PROSITE" id="PS51379">
    <property type="entry name" value="4FE4S_FER_2"/>
    <property type="match status" value="2"/>
</dbReference>
<protein>
    <submittedName>
        <fullName evidence="6">Dissimilatory sulfite reductase (Desulfoviridin), alpha/beta subunit</fullName>
    </submittedName>
</protein>
<keyword evidence="3" id="KW-0408">Iron</keyword>
<dbReference type="InterPro" id="IPR050157">
    <property type="entry name" value="PSI_iron-sulfur_center"/>
</dbReference>
<evidence type="ECO:0000259" key="5">
    <source>
        <dbReference type="PROSITE" id="PS51379"/>
    </source>
</evidence>
<dbReference type="SUPFAM" id="SSF54862">
    <property type="entry name" value="4Fe-4S ferredoxins"/>
    <property type="match status" value="1"/>
</dbReference>
<dbReference type="AlphaFoldDB" id="I3XV44"/>